<reference evidence="2" key="1">
    <citation type="submission" date="2021-06" db="EMBL/GenBank/DDBJ databases">
        <authorList>
            <person name="Kallberg Y."/>
            <person name="Tangrot J."/>
            <person name="Rosling A."/>
        </authorList>
    </citation>
    <scope>NUCLEOTIDE SEQUENCE</scope>
    <source>
        <strain evidence="2">UK204</strain>
    </source>
</reference>
<organism evidence="2 3">
    <name type="scientific">Funneliformis caledonium</name>
    <dbReference type="NCBI Taxonomy" id="1117310"/>
    <lineage>
        <taxon>Eukaryota</taxon>
        <taxon>Fungi</taxon>
        <taxon>Fungi incertae sedis</taxon>
        <taxon>Mucoromycota</taxon>
        <taxon>Glomeromycotina</taxon>
        <taxon>Glomeromycetes</taxon>
        <taxon>Glomerales</taxon>
        <taxon>Glomeraceae</taxon>
        <taxon>Funneliformis</taxon>
    </lineage>
</organism>
<dbReference type="EMBL" id="CAJVPQ010000578">
    <property type="protein sequence ID" value="CAG8493688.1"/>
    <property type="molecule type" value="Genomic_DNA"/>
</dbReference>
<protein>
    <submittedName>
        <fullName evidence="2">10082_t:CDS:1</fullName>
    </submittedName>
</protein>
<name>A0A9N8ZFC5_9GLOM</name>
<dbReference type="SMART" id="SM00398">
    <property type="entry name" value="HMG"/>
    <property type="match status" value="1"/>
</dbReference>
<evidence type="ECO:0000313" key="3">
    <source>
        <dbReference type="Proteomes" id="UP000789570"/>
    </source>
</evidence>
<dbReference type="Gene3D" id="1.10.30.10">
    <property type="entry name" value="High mobility group box domain"/>
    <property type="match status" value="1"/>
</dbReference>
<dbReference type="AlphaFoldDB" id="A0A9N8ZFC5"/>
<dbReference type="Pfam" id="PF00505">
    <property type="entry name" value="HMG_box"/>
    <property type="match status" value="1"/>
</dbReference>
<dbReference type="Proteomes" id="UP000789570">
    <property type="component" value="Unassembled WGS sequence"/>
</dbReference>
<dbReference type="InterPro" id="IPR009071">
    <property type="entry name" value="HMG_box_dom"/>
</dbReference>
<dbReference type="SUPFAM" id="SSF47095">
    <property type="entry name" value="HMG-box"/>
    <property type="match status" value="1"/>
</dbReference>
<dbReference type="OrthoDB" id="6247875at2759"/>
<keyword evidence="3" id="KW-1185">Reference proteome</keyword>
<evidence type="ECO:0000313" key="2">
    <source>
        <dbReference type="EMBL" id="CAG8493688.1"/>
    </source>
</evidence>
<gene>
    <name evidence="2" type="ORF">FCALED_LOCUS3346</name>
</gene>
<sequence length="174" mass="19877">MLENVIRPKFPPTLTTGILLEKLRKSKKPYSKINAYFVYRMEFQEEYHRNNIKIPTTKISSITSISWKVESVETKAFYKKLADDAKSLYKPKDLYFVEDKHMKKIKSNQENGKVLPSRATGVADSDYVDQTVQTSDAFEETSGLLIEGSSASIKFYEHPGTNSADIELFSMLDS</sequence>
<comment type="caution">
    <text evidence="2">The sequence shown here is derived from an EMBL/GenBank/DDBJ whole genome shotgun (WGS) entry which is preliminary data.</text>
</comment>
<evidence type="ECO:0000259" key="1">
    <source>
        <dbReference type="SMART" id="SM00398"/>
    </source>
</evidence>
<accession>A0A9N8ZFC5</accession>
<feature type="domain" description="HMG box" evidence="1">
    <location>
        <begin position="28"/>
        <end position="98"/>
    </location>
</feature>
<proteinExistence type="predicted"/>
<dbReference type="InterPro" id="IPR036910">
    <property type="entry name" value="HMG_box_dom_sf"/>
</dbReference>